<dbReference type="PANTHER" id="PTHR48025">
    <property type="entry name" value="OS02G0815200 PROTEIN"/>
    <property type="match status" value="1"/>
</dbReference>
<feature type="domain" description="RRM" evidence="5">
    <location>
        <begin position="45"/>
        <end position="126"/>
    </location>
</feature>
<evidence type="ECO:0000256" key="1">
    <source>
        <dbReference type="ARBA" id="ARBA00021141"/>
    </source>
</evidence>
<keyword evidence="2 4" id="KW-0694">RNA-binding</keyword>
<dbReference type="InterPro" id="IPR039157">
    <property type="entry name" value="RBM18_RRM"/>
</dbReference>
<dbReference type="InterPro" id="IPR000504">
    <property type="entry name" value="RRM_dom"/>
</dbReference>
<dbReference type="OrthoDB" id="6730379at2759"/>
<dbReference type="InterPro" id="IPR050502">
    <property type="entry name" value="Euk_RNA-bind_prot"/>
</dbReference>
<proteinExistence type="predicted"/>
<accession>A0A0Q9WMC9</accession>
<name>A0A0Q9WMC9_DROVI</name>
<dbReference type="InterPro" id="IPR035979">
    <property type="entry name" value="RBD_domain_sf"/>
</dbReference>
<dbReference type="PROSITE" id="PS50102">
    <property type="entry name" value="RRM"/>
    <property type="match status" value="1"/>
</dbReference>
<protein>
    <recommendedName>
        <fullName evidence="1">Probable RNA-binding protein 18</fullName>
    </recommendedName>
    <alternativeName>
        <fullName evidence="3">RNA-binding motif protein 18</fullName>
    </alternativeName>
</protein>
<dbReference type="STRING" id="7244.A0A0Q9WMC9"/>
<evidence type="ECO:0000256" key="4">
    <source>
        <dbReference type="PROSITE-ProRule" id="PRU00176"/>
    </source>
</evidence>
<dbReference type="Pfam" id="PF00076">
    <property type="entry name" value="RRM_1"/>
    <property type="match status" value="1"/>
</dbReference>
<evidence type="ECO:0000256" key="2">
    <source>
        <dbReference type="ARBA" id="ARBA00022884"/>
    </source>
</evidence>
<evidence type="ECO:0000256" key="3">
    <source>
        <dbReference type="ARBA" id="ARBA00030780"/>
    </source>
</evidence>
<dbReference type="AlphaFoldDB" id="A0A0Q9WMC9"/>
<dbReference type="Proteomes" id="UP000008792">
    <property type="component" value="Unassembled WGS sequence"/>
</dbReference>
<keyword evidence="7" id="KW-1185">Reference proteome</keyword>
<evidence type="ECO:0000313" key="7">
    <source>
        <dbReference type="Proteomes" id="UP000008792"/>
    </source>
</evidence>
<dbReference type="InParanoid" id="A0A0Q9WMC9"/>
<dbReference type="GO" id="GO:0003729">
    <property type="term" value="F:mRNA binding"/>
    <property type="evidence" value="ECO:0007669"/>
    <property type="project" value="TreeGrafter"/>
</dbReference>
<evidence type="ECO:0000313" key="6">
    <source>
        <dbReference type="EMBL" id="KRF82030.1"/>
    </source>
</evidence>
<sequence length="229" mass="25909">MVHSLIELSVFQYINSEKMASTGSAAGNLGINVKAQLTAISEEHRRIWIGNLDARITEFQLLKLMQKCGAIEKFDMLFHKGGPMVGQSRGYAFVTFTQNEGATNAIIKLDGTSVGNRCIAVRLAKNIKYDDLQRPKPRIEIPALGRVKREEKISKADAIRAIEAKLKTLERQTDNNLELNTVGRDQNVPFIHRYQFNKSREALQRTGPHGKYIKTKSASPYQRQLVKRR</sequence>
<dbReference type="SUPFAM" id="SSF54928">
    <property type="entry name" value="RNA-binding domain, RBD"/>
    <property type="match status" value="1"/>
</dbReference>
<evidence type="ECO:0000259" key="5">
    <source>
        <dbReference type="PROSITE" id="PS50102"/>
    </source>
</evidence>
<dbReference type="eggNOG" id="ENOG502S20K">
    <property type="taxonomic scope" value="Eukaryota"/>
</dbReference>
<dbReference type="InterPro" id="IPR012677">
    <property type="entry name" value="Nucleotide-bd_a/b_plait_sf"/>
</dbReference>
<dbReference type="EMBL" id="CH940651">
    <property type="protein sequence ID" value="KRF82030.1"/>
    <property type="molecule type" value="Genomic_DNA"/>
</dbReference>
<dbReference type="CDD" id="cd12355">
    <property type="entry name" value="RRM_RBM18"/>
    <property type="match status" value="1"/>
</dbReference>
<reference evidence="6 7" key="1">
    <citation type="journal article" date="2007" name="Nature">
        <title>Evolution of genes and genomes on the Drosophila phylogeny.</title>
        <authorList>
            <consortium name="Drosophila 12 Genomes Consortium"/>
            <person name="Clark A.G."/>
            <person name="Eisen M.B."/>
            <person name="Smith D.R."/>
            <person name="Bergman C.M."/>
            <person name="Oliver B."/>
            <person name="Markow T.A."/>
            <person name="Kaufman T.C."/>
            <person name="Kellis M."/>
            <person name="Gelbart W."/>
            <person name="Iyer V.N."/>
            <person name="Pollard D.A."/>
            <person name="Sackton T.B."/>
            <person name="Larracuente A.M."/>
            <person name="Singh N.D."/>
            <person name="Abad J.P."/>
            <person name="Abt D.N."/>
            <person name="Adryan B."/>
            <person name="Aguade M."/>
            <person name="Akashi H."/>
            <person name="Anderson W.W."/>
            <person name="Aquadro C.F."/>
            <person name="Ardell D.H."/>
            <person name="Arguello R."/>
            <person name="Artieri C.G."/>
            <person name="Barbash D.A."/>
            <person name="Barker D."/>
            <person name="Barsanti P."/>
            <person name="Batterham P."/>
            <person name="Batzoglou S."/>
            <person name="Begun D."/>
            <person name="Bhutkar A."/>
            <person name="Blanco E."/>
            <person name="Bosak S.A."/>
            <person name="Bradley R.K."/>
            <person name="Brand A.D."/>
            <person name="Brent M.R."/>
            <person name="Brooks A.N."/>
            <person name="Brown R.H."/>
            <person name="Butlin R.K."/>
            <person name="Caggese C."/>
            <person name="Calvi B.R."/>
            <person name="Bernardo de Carvalho A."/>
            <person name="Caspi A."/>
            <person name="Castrezana S."/>
            <person name="Celniker S.E."/>
            <person name="Chang J.L."/>
            <person name="Chapple C."/>
            <person name="Chatterji S."/>
            <person name="Chinwalla A."/>
            <person name="Civetta A."/>
            <person name="Clifton S.W."/>
            <person name="Comeron J.M."/>
            <person name="Costello J.C."/>
            <person name="Coyne J.A."/>
            <person name="Daub J."/>
            <person name="David R.G."/>
            <person name="Delcher A.L."/>
            <person name="Delehaunty K."/>
            <person name="Do C.B."/>
            <person name="Ebling H."/>
            <person name="Edwards K."/>
            <person name="Eickbush T."/>
            <person name="Evans J.D."/>
            <person name="Filipski A."/>
            <person name="Findeiss S."/>
            <person name="Freyhult E."/>
            <person name="Fulton L."/>
            <person name="Fulton R."/>
            <person name="Garcia A.C."/>
            <person name="Gardiner A."/>
            <person name="Garfield D.A."/>
            <person name="Garvin B.E."/>
            <person name="Gibson G."/>
            <person name="Gilbert D."/>
            <person name="Gnerre S."/>
            <person name="Godfrey J."/>
            <person name="Good R."/>
            <person name="Gotea V."/>
            <person name="Gravely B."/>
            <person name="Greenberg A.J."/>
            <person name="Griffiths-Jones S."/>
            <person name="Gross S."/>
            <person name="Guigo R."/>
            <person name="Gustafson E.A."/>
            <person name="Haerty W."/>
            <person name="Hahn M.W."/>
            <person name="Halligan D.L."/>
            <person name="Halpern A.L."/>
            <person name="Halter G.M."/>
            <person name="Han M.V."/>
            <person name="Heger A."/>
            <person name="Hillier L."/>
            <person name="Hinrichs A.S."/>
            <person name="Holmes I."/>
            <person name="Hoskins R.A."/>
            <person name="Hubisz M.J."/>
            <person name="Hultmark D."/>
            <person name="Huntley M.A."/>
            <person name="Jaffe D.B."/>
            <person name="Jagadeeshan S."/>
            <person name="Jeck W.R."/>
            <person name="Johnson J."/>
            <person name="Jones C.D."/>
            <person name="Jordan W.C."/>
            <person name="Karpen G.H."/>
            <person name="Kataoka E."/>
            <person name="Keightley P.D."/>
            <person name="Kheradpour P."/>
            <person name="Kirkness E.F."/>
            <person name="Koerich L.B."/>
            <person name="Kristiansen K."/>
            <person name="Kudrna D."/>
            <person name="Kulathinal R.J."/>
            <person name="Kumar S."/>
            <person name="Kwok R."/>
            <person name="Lander E."/>
            <person name="Langley C.H."/>
            <person name="Lapoint R."/>
            <person name="Lazzaro B.P."/>
            <person name="Lee S.J."/>
            <person name="Levesque L."/>
            <person name="Li R."/>
            <person name="Lin C.F."/>
            <person name="Lin M.F."/>
            <person name="Lindblad-Toh K."/>
            <person name="Llopart A."/>
            <person name="Long M."/>
            <person name="Low L."/>
            <person name="Lozovsky E."/>
            <person name="Lu J."/>
            <person name="Luo M."/>
            <person name="Machado C.A."/>
            <person name="Makalowski W."/>
            <person name="Marzo M."/>
            <person name="Matsuda M."/>
            <person name="Matzkin L."/>
            <person name="McAllister B."/>
            <person name="McBride C.S."/>
            <person name="McKernan B."/>
            <person name="McKernan K."/>
            <person name="Mendez-Lago M."/>
            <person name="Minx P."/>
            <person name="Mollenhauer M.U."/>
            <person name="Montooth K."/>
            <person name="Mount S.M."/>
            <person name="Mu X."/>
            <person name="Myers E."/>
            <person name="Negre B."/>
            <person name="Newfeld S."/>
            <person name="Nielsen R."/>
            <person name="Noor M.A."/>
            <person name="O'Grady P."/>
            <person name="Pachter L."/>
            <person name="Papaceit M."/>
            <person name="Parisi M.J."/>
            <person name="Parisi M."/>
            <person name="Parts L."/>
            <person name="Pedersen J.S."/>
            <person name="Pesole G."/>
            <person name="Phillippy A.M."/>
            <person name="Ponting C.P."/>
            <person name="Pop M."/>
            <person name="Porcelli D."/>
            <person name="Powell J.R."/>
            <person name="Prohaska S."/>
            <person name="Pruitt K."/>
            <person name="Puig M."/>
            <person name="Quesneville H."/>
            <person name="Ram K.R."/>
            <person name="Rand D."/>
            <person name="Rasmussen M.D."/>
            <person name="Reed L.K."/>
            <person name="Reenan R."/>
            <person name="Reily A."/>
            <person name="Remington K.A."/>
            <person name="Rieger T.T."/>
            <person name="Ritchie M.G."/>
            <person name="Robin C."/>
            <person name="Rogers Y.H."/>
            <person name="Rohde C."/>
            <person name="Rozas J."/>
            <person name="Rubenfield M.J."/>
            <person name="Ruiz A."/>
            <person name="Russo S."/>
            <person name="Salzberg S.L."/>
            <person name="Sanchez-Gracia A."/>
            <person name="Saranga D.J."/>
            <person name="Sato H."/>
            <person name="Schaeffer S.W."/>
            <person name="Schatz M.C."/>
            <person name="Schlenke T."/>
            <person name="Schwartz R."/>
            <person name="Segarra C."/>
            <person name="Singh R.S."/>
            <person name="Sirot L."/>
            <person name="Sirota M."/>
            <person name="Sisneros N.B."/>
            <person name="Smith C.D."/>
            <person name="Smith T.F."/>
            <person name="Spieth J."/>
            <person name="Stage D.E."/>
            <person name="Stark A."/>
            <person name="Stephan W."/>
            <person name="Strausberg R.L."/>
            <person name="Strempel S."/>
            <person name="Sturgill D."/>
            <person name="Sutton G."/>
            <person name="Sutton G.G."/>
            <person name="Tao W."/>
            <person name="Teichmann S."/>
            <person name="Tobari Y.N."/>
            <person name="Tomimura Y."/>
            <person name="Tsolas J.M."/>
            <person name="Valente V.L."/>
            <person name="Venter E."/>
            <person name="Venter J.C."/>
            <person name="Vicario S."/>
            <person name="Vieira F.G."/>
            <person name="Vilella A.J."/>
            <person name="Villasante A."/>
            <person name="Walenz B."/>
            <person name="Wang J."/>
            <person name="Wasserman M."/>
            <person name="Watts T."/>
            <person name="Wilson D."/>
            <person name="Wilson R.K."/>
            <person name="Wing R.A."/>
            <person name="Wolfner M.F."/>
            <person name="Wong A."/>
            <person name="Wong G.K."/>
            <person name="Wu C.I."/>
            <person name="Wu G."/>
            <person name="Yamamoto D."/>
            <person name="Yang H.P."/>
            <person name="Yang S.P."/>
            <person name="Yorke J.A."/>
            <person name="Yoshida K."/>
            <person name="Zdobnov E."/>
            <person name="Zhang P."/>
            <person name="Zhang Y."/>
            <person name="Zimin A.V."/>
            <person name="Baldwin J."/>
            <person name="Abdouelleil A."/>
            <person name="Abdulkadir J."/>
            <person name="Abebe A."/>
            <person name="Abera B."/>
            <person name="Abreu J."/>
            <person name="Acer S.C."/>
            <person name="Aftuck L."/>
            <person name="Alexander A."/>
            <person name="An P."/>
            <person name="Anderson E."/>
            <person name="Anderson S."/>
            <person name="Arachi H."/>
            <person name="Azer M."/>
            <person name="Bachantsang P."/>
            <person name="Barry A."/>
            <person name="Bayul T."/>
            <person name="Berlin A."/>
            <person name="Bessette D."/>
            <person name="Bloom T."/>
            <person name="Blye J."/>
            <person name="Boguslavskiy L."/>
            <person name="Bonnet C."/>
            <person name="Boukhgalter B."/>
            <person name="Bourzgui I."/>
            <person name="Brown A."/>
            <person name="Cahill P."/>
            <person name="Channer S."/>
            <person name="Cheshatsang Y."/>
            <person name="Chuda L."/>
            <person name="Citroen M."/>
            <person name="Collymore A."/>
            <person name="Cooke P."/>
            <person name="Costello M."/>
            <person name="D'Aco K."/>
            <person name="Daza R."/>
            <person name="De Haan G."/>
            <person name="DeGray S."/>
            <person name="DeMaso C."/>
            <person name="Dhargay N."/>
            <person name="Dooley K."/>
            <person name="Dooley E."/>
            <person name="Doricent M."/>
            <person name="Dorje P."/>
            <person name="Dorjee K."/>
            <person name="Dupes A."/>
            <person name="Elong R."/>
            <person name="Falk J."/>
            <person name="Farina A."/>
            <person name="Faro S."/>
            <person name="Ferguson D."/>
            <person name="Fisher S."/>
            <person name="Foley C.D."/>
            <person name="Franke A."/>
            <person name="Friedrich D."/>
            <person name="Gadbois L."/>
            <person name="Gearin G."/>
            <person name="Gearin C.R."/>
            <person name="Giannoukos G."/>
            <person name="Goode T."/>
            <person name="Graham J."/>
            <person name="Grandbois E."/>
            <person name="Grewal S."/>
            <person name="Gyaltsen K."/>
            <person name="Hafez N."/>
            <person name="Hagos B."/>
            <person name="Hall J."/>
            <person name="Henson C."/>
            <person name="Hollinger A."/>
            <person name="Honan T."/>
            <person name="Huard M.D."/>
            <person name="Hughes L."/>
            <person name="Hurhula B."/>
            <person name="Husby M.E."/>
            <person name="Kamat A."/>
            <person name="Kanga B."/>
            <person name="Kashin S."/>
            <person name="Khazanovich D."/>
            <person name="Kisner P."/>
            <person name="Lance K."/>
            <person name="Lara M."/>
            <person name="Lee W."/>
            <person name="Lennon N."/>
            <person name="Letendre F."/>
            <person name="LeVine R."/>
            <person name="Lipovsky A."/>
            <person name="Liu X."/>
            <person name="Liu J."/>
            <person name="Liu S."/>
            <person name="Lokyitsang T."/>
            <person name="Lokyitsang Y."/>
            <person name="Lubonja R."/>
            <person name="Lui A."/>
            <person name="MacDonald P."/>
            <person name="Magnisalis V."/>
            <person name="Maru K."/>
            <person name="Matthews C."/>
            <person name="McCusker W."/>
            <person name="McDonough S."/>
            <person name="Mehta T."/>
            <person name="Meldrim J."/>
            <person name="Meneus L."/>
            <person name="Mihai O."/>
            <person name="Mihalev A."/>
            <person name="Mihova T."/>
            <person name="Mittelman R."/>
            <person name="Mlenga V."/>
            <person name="Montmayeur A."/>
            <person name="Mulrain L."/>
            <person name="Navidi A."/>
            <person name="Naylor J."/>
            <person name="Negash T."/>
            <person name="Nguyen T."/>
            <person name="Nguyen N."/>
            <person name="Nicol R."/>
            <person name="Norbu C."/>
            <person name="Norbu N."/>
            <person name="Novod N."/>
            <person name="O'Neill B."/>
            <person name="Osman S."/>
            <person name="Markiewicz E."/>
            <person name="Oyono O.L."/>
            <person name="Patti C."/>
            <person name="Phunkhang P."/>
            <person name="Pierre F."/>
            <person name="Priest M."/>
            <person name="Raghuraman S."/>
            <person name="Rege F."/>
            <person name="Reyes R."/>
            <person name="Rise C."/>
            <person name="Rogov P."/>
            <person name="Ross K."/>
            <person name="Ryan E."/>
            <person name="Settipalli S."/>
            <person name="Shea T."/>
            <person name="Sherpa N."/>
            <person name="Shi L."/>
            <person name="Shih D."/>
            <person name="Sparrow T."/>
            <person name="Spaulding J."/>
            <person name="Stalker J."/>
            <person name="Stange-Thomann N."/>
            <person name="Stavropoulos S."/>
            <person name="Stone C."/>
            <person name="Strader C."/>
            <person name="Tesfaye S."/>
            <person name="Thomson T."/>
            <person name="Thoulutsang Y."/>
            <person name="Thoulutsang D."/>
            <person name="Topham K."/>
            <person name="Topping I."/>
            <person name="Tsamla T."/>
            <person name="Vassiliev H."/>
            <person name="Vo A."/>
            <person name="Wangchuk T."/>
            <person name="Wangdi T."/>
            <person name="Weiand M."/>
            <person name="Wilkinson J."/>
            <person name="Wilson A."/>
            <person name="Yadav S."/>
            <person name="Young G."/>
            <person name="Yu Q."/>
            <person name="Zembek L."/>
            <person name="Zhong D."/>
            <person name="Zimmer A."/>
            <person name="Zwirko Z."/>
            <person name="Jaffe D.B."/>
            <person name="Alvarez P."/>
            <person name="Brockman W."/>
            <person name="Butler J."/>
            <person name="Chin C."/>
            <person name="Gnerre S."/>
            <person name="Grabherr M."/>
            <person name="Kleber M."/>
            <person name="Mauceli E."/>
            <person name="MacCallum I."/>
        </authorList>
    </citation>
    <scope>NUCLEOTIDE SEQUENCE [LARGE SCALE GENOMIC DNA]</scope>
    <source>
        <strain evidence="7">Tucson 15010-1051.87</strain>
    </source>
</reference>
<dbReference type="SMART" id="SM00360">
    <property type="entry name" value="RRM"/>
    <property type="match status" value="1"/>
</dbReference>
<gene>
    <name evidence="6" type="primary">Dvir\GJ19088</name>
    <name evidence="6" type="ORF">Dvir_GJ19088</name>
</gene>
<dbReference type="PANTHER" id="PTHR48025:SF1">
    <property type="entry name" value="RRM DOMAIN-CONTAINING PROTEIN"/>
    <property type="match status" value="1"/>
</dbReference>
<dbReference type="FunCoup" id="A0A0Q9WMC9">
    <property type="interactions" value="1701"/>
</dbReference>
<dbReference type="Gene3D" id="3.30.70.330">
    <property type="match status" value="1"/>
</dbReference>
<organism evidence="6 7">
    <name type="scientific">Drosophila virilis</name>
    <name type="common">Fruit fly</name>
    <dbReference type="NCBI Taxonomy" id="7244"/>
    <lineage>
        <taxon>Eukaryota</taxon>
        <taxon>Metazoa</taxon>
        <taxon>Ecdysozoa</taxon>
        <taxon>Arthropoda</taxon>
        <taxon>Hexapoda</taxon>
        <taxon>Insecta</taxon>
        <taxon>Pterygota</taxon>
        <taxon>Neoptera</taxon>
        <taxon>Endopterygota</taxon>
        <taxon>Diptera</taxon>
        <taxon>Brachycera</taxon>
        <taxon>Muscomorpha</taxon>
        <taxon>Ephydroidea</taxon>
        <taxon>Drosophilidae</taxon>
        <taxon>Drosophila</taxon>
    </lineage>
</organism>